<dbReference type="AlphaFoldDB" id="A0A2G5CZ22"/>
<evidence type="ECO:0000256" key="1">
    <source>
        <dbReference type="SAM" id="MobiDB-lite"/>
    </source>
</evidence>
<feature type="domain" description="Single-stranded DNA binding protein Ssb-like OB fold" evidence="2">
    <location>
        <begin position="33"/>
        <end position="102"/>
    </location>
</feature>
<dbReference type="InterPro" id="IPR012340">
    <property type="entry name" value="NA-bd_OB-fold"/>
</dbReference>
<evidence type="ECO:0000259" key="2">
    <source>
        <dbReference type="Pfam" id="PF21473"/>
    </source>
</evidence>
<dbReference type="PANTHER" id="PTHR31472:SF13">
    <property type="entry name" value="OB DOMAIN-CONTAINING PROTEIN"/>
    <property type="match status" value="1"/>
</dbReference>
<accession>A0A2G5CZ22</accession>
<dbReference type="EMBL" id="KZ305050">
    <property type="protein sequence ID" value="PIA36523.1"/>
    <property type="molecule type" value="Genomic_DNA"/>
</dbReference>
<dbReference type="Gene3D" id="2.40.50.140">
    <property type="entry name" value="Nucleic acid-binding proteins"/>
    <property type="match status" value="1"/>
</dbReference>
<feature type="region of interest" description="Disordered" evidence="1">
    <location>
        <begin position="1"/>
        <end position="20"/>
    </location>
</feature>
<proteinExistence type="predicted"/>
<dbReference type="SUPFAM" id="SSF50249">
    <property type="entry name" value="Nucleic acid-binding proteins"/>
    <property type="match status" value="1"/>
</dbReference>
<keyword evidence="4" id="KW-1185">Reference proteome</keyword>
<dbReference type="Proteomes" id="UP000230069">
    <property type="component" value="Unassembled WGS sequence"/>
</dbReference>
<evidence type="ECO:0000313" key="4">
    <source>
        <dbReference type="Proteomes" id="UP000230069"/>
    </source>
</evidence>
<dbReference type="PANTHER" id="PTHR31472">
    <property type="entry name" value="OS05G0244600 PROTEIN"/>
    <property type="match status" value="1"/>
</dbReference>
<gene>
    <name evidence="3" type="ORF">AQUCO_03300005v1</name>
</gene>
<protein>
    <recommendedName>
        <fullName evidence="2">Single-stranded DNA binding protein Ssb-like OB fold domain-containing protein</fullName>
    </recommendedName>
</protein>
<reference evidence="3 4" key="1">
    <citation type="submission" date="2017-09" db="EMBL/GenBank/DDBJ databases">
        <title>WGS assembly of Aquilegia coerulea Goldsmith.</title>
        <authorList>
            <person name="Hodges S."/>
            <person name="Kramer E."/>
            <person name="Nordborg M."/>
            <person name="Tomkins J."/>
            <person name="Borevitz J."/>
            <person name="Derieg N."/>
            <person name="Yan J."/>
            <person name="Mihaltcheva S."/>
            <person name="Hayes R.D."/>
            <person name="Rokhsar D."/>
        </authorList>
    </citation>
    <scope>NUCLEOTIDE SEQUENCE [LARGE SCALE GENOMIC DNA]</scope>
    <source>
        <strain evidence="4">cv. Goldsmith</strain>
    </source>
</reference>
<dbReference type="STRING" id="218851.A0A2G5CZ22"/>
<dbReference type="Pfam" id="PF21473">
    <property type="entry name" value="OB_Ssb-like"/>
    <property type="match status" value="1"/>
</dbReference>
<dbReference type="InParanoid" id="A0A2G5CZ22"/>
<dbReference type="OrthoDB" id="1713669at2759"/>
<evidence type="ECO:0000313" key="3">
    <source>
        <dbReference type="EMBL" id="PIA36523.1"/>
    </source>
</evidence>
<organism evidence="3 4">
    <name type="scientific">Aquilegia coerulea</name>
    <name type="common">Rocky mountain columbine</name>
    <dbReference type="NCBI Taxonomy" id="218851"/>
    <lineage>
        <taxon>Eukaryota</taxon>
        <taxon>Viridiplantae</taxon>
        <taxon>Streptophyta</taxon>
        <taxon>Embryophyta</taxon>
        <taxon>Tracheophyta</taxon>
        <taxon>Spermatophyta</taxon>
        <taxon>Magnoliopsida</taxon>
        <taxon>Ranunculales</taxon>
        <taxon>Ranunculaceae</taxon>
        <taxon>Thalictroideae</taxon>
        <taxon>Aquilegia</taxon>
    </lineage>
</organism>
<dbReference type="InterPro" id="IPR048970">
    <property type="entry name" value="OB_Ssb-like"/>
</dbReference>
<sequence>MATTQNQTTSNTTDSSTGQTVKRKAVFIKVDELKPGTNGHNLTVKIVTCKTVLQKGRAASQHLRQTRIAECLVGDETGTIVFTARNEQVDMMKPGATVNLRCKDRHVQRFMSAVTNGVFVSN</sequence>
<name>A0A2G5CZ22_AQUCA</name>